<reference evidence="1 2" key="2">
    <citation type="journal article" date="2017" name="Nature">
        <title>The Apostasia genome and the evolution of orchids.</title>
        <authorList>
            <person name="Zhang G.Q."/>
            <person name="Liu K.W."/>
            <person name="Li Z."/>
            <person name="Lohaus R."/>
            <person name="Hsiao Y.Y."/>
            <person name="Niu S.C."/>
            <person name="Wang J.Y."/>
            <person name="Lin Y.C."/>
            <person name="Xu Q."/>
            <person name="Chen L.J."/>
            <person name="Yoshida K."/>
            <person name="Fujiwara S."/>
            <person name="Wang Z.W."/>
            <person name="Zhang Y.Q."/>
            <person name="Mitsuda N."/>
            <person name="Wang M."/>
            <person name="Liu G.H."/>
            <person name="Pecoraro L."/>
            <person name="Huang H.X."/>
            <person name="Xiao X.J."/>
            <person name="Lin M."/>
            <person name="Wu X.Y."/>
            <person name="Wu W.L."/>
            <person name="Chen Y.Y."/>
            <person name="Chang S.B."/>
            <person name="Sakamoto S."/>
            <person name="Ohme-Takagi M."/>
            <person name="Yagi M."/>
            <person name="Zeng S.J."/>
            <person name="Shen C.Y."/>
            <person name="Yeh C.M."/>
            <person name="Luo Y.B."/>
            <person name="Tsai W.C."/>
            <person name="Van de Peer Y."/>
            <person name="Liu Z.J."/>
        </authorList>
    </citation>
    <scope>NUCLEOTIDE SEQUENCE [LARGE SCALE GENOMIC DNA]</scope>
    <source>
        <tissue evidence="1">The whole plant</tissue>
    </source>
</reference>
<dbReference type="AlphaFoldDB" id="A0A2I0W5F3"/>
<evidence type="ECO:0000313" key="2">
    <source>
        <dbReference type="Proteomes" id="UP000233837"/>
    </source>
</evidence>
<dbReference type="Proteomes" id="UP000233837">
    <property type="component" value="Unassembled WGS sequence"/>
</dbReference>
<sequence length="142" mass="16457">MVMHQEVSKSQEIILRTILLMNLYLSSPLELYMQSASLSVSSRLHNLRLHHIDIDGLGSNLEVQQTIKWKIEGSQQELIGDSSLTETDEREHEKLVHLRKKAMSNIATAPFILKRVNESLARINKIERNNINMHSSFKRRKK</sequence>
<organism evidence="1 2">
    <name type="scientific">Dendrobium catenatum</name>
    <dbReference type="NCBI Taxonomy" id="906689"/>
    <lineage>
        <taxon>Eukaryota</taxon>
        <taxon>Viridiplantae</taxon>
        <taxon>Streptophyta</taxon>
        <taxon>Embryophyta</taxon>
        <taxon>Tracheophyta</taxon>
        <taxon>Spermatophyta</taxon>
        <taxon>Magnoliopsida</taxon>
        <taxon>Liliopsida</taxon>
        <taxon>Asparagales</taxon>
        <taxon>Orchidaceae</taxon>
        <taxon>Epidendroideae</taxon>
        <taxon>Malaxideae</taxon>
        <taxon>Dendrobiinae</taxon>
        <taxon>Dendrobium</taxon>
    </lineage>
</organism>
<dbReference type="EMBL" id="KZ502909">
    <property type="protein sequence ID" value="PKU70881.1"/>
    <property type="molecule type" value="Genomic_DNA"/>
</dbReference>
<evidence type="ECO:0000313" key="1">
    <source>
        <dbReference type="EMBL" id="PKU70881.1"/>
    </source>
</evidence>
<dbReference type="PANTHER" id="PTHR36045:SF2">
    <property type="entry name" value="OS04G0558500 PROTEIN"/>
    <property type="match status" value="1"/>
</dbReference>
<reference evidence="1 2" key="1">
    <citation type="journal article" date="2016" name="Sci. Rep.">
        <title>The Dendrobium catenatum Lindl. genome sequence provides insights into polysaccharide synthase, floral development and adaptive evolution.</title>
        <authorList>
            <person name="Zhang G.Q."/>
            <person name="Xu Q."/>
            <person name="Bian C."/>
            <person name="Tsai W.C."/>
            <person name="Yeh C.M."/>
            <person name="Liu K.W."/>
            <person name="Yoshida K."/>
            <person name="Zhang L.S."/>
            <person name="Chang S.B."/>
            <person name="Chen F."/>
            <person name="Shi Y."/>
            <person name="Su Y.Y."/>
            <person name="Zhang Y.Q."/>
            <person name="Chen L.J."/>
            <person name="Yin Y."/>
            <person name="Lin M."/>
            <person name="Huang H."/>
            <person name="Deng H."/>
            <person name="Wang Z.W."/>
            <person name="Zhu S.L."/>
            <person name="Zhao X."/>
            <person name="Deng C."/>
            <person name="Niu S.C."/>
            <person name="Huang J."/>
            <person name="Wang M."/>
            <person name="Liu G.H."/>
            <person name="Yang H.J."/>
            <person name="Xiao X.J."/>
            <person name="Hsiao Y.Y."/>
            <person name="Wu W.L."/>
            <person name="Chen Y.Y."/>
            <person name="Mitsuda N."/>
            <person name="Ohme-Takagi M."/>
            <person name="Luo Y.B."/>
            <person name="Van de Peer Y."/>
            <person name="Liu Z.J."/>
        </authorList>
    </citation>
    <scope>NUCLEOTIDE SEQUENCE [LARGE SCALE GENOMIC DNA]</scope>
    <source>
        <tissue evidence="1">The whole plant</tissue>
    </source>
</reference>
<accession>A0A2I0W5F3</accession>
<proteinExistence type="predicted"/>
<gene>
    <name evidence="1" type="ORF">MA16_Dca019138</name>
</gene>
<name>A0A2I0W5F3_9ASPA</name>
<protein>
    <submittedName>
        <fullName evidence="1">Uncharacterized protein</fullName>
    </submittedName>
</protein>
<keyword evidence="2" id="KW-1185">Reference proteome</keyword>
<dbReference type="PANTHER" id="PTHR36045">
    <property type="entry name" value="OS04G0558500 PROTEIN"/>
    <property type="match status" value="1"/>
</dbReference>